<protein>
    <submittedName>
        <fullName evidence="2">Uncharacterized protein</fullName>
    </submittedName>
</protein>
<dbReference type="EMBL" id="JABFTQ010000002">
    <property type="protein sequence ID" value="MCE8046101.1"/>
    <property type="molecule type" value="Genomic_DNA"/>
</dbReference>
<proteinExistence type="predicted"/>
<reference evidence="2 3" key="1">
    <citation type="journal article" date="2021" name="Front. Microbiol.">
        <title>Aerobic Denitrification and Heterotrophic Sulfur Oxidation in the Genus Halomonas Revealed by Six Novel Species Characterizations and Genome-Based Analysis.</title>
        <authorList>
            <person name="Wang L."/>
            <person name="Shao Z."/>
        </authorList>
    </citation>
    <scope>NUCLEOTIDE SEQUENCE [LARGE SCALE GENOMIC DNA]</scope>
    <source>
        <strain evidence="2 3">MCCC 1A05748</strain>
    </source>
</reference>
<name>A0ABS9B216_9GAMM</name>
<organism evidence="2 3">
    <name type="scientific">Billgrantia desiderata</name>
    <dbReference type="NCBI Taxonomy" id="52021"/>
    <lineage>
        <taxon>Bacteria</taxon>
        <taxon>Pseudomonadati</taxon>
        <taxon>Pseudomonadota</taxon>
        <taxon>Gammaproteobacteria</taxon>
        <taxon>Oceanospirillales</taxon>
        <taxon>Halomonadaceae</taxon>
        <taxon>Billgrantia</taxon>
    </lineage>
</organism>
<dbReference type="SUPFAM" id="SSF55961">
    <property type="entry name" value="Bet v1-like"/>
    <property type="match status" value="1"/>
</dbReference>
<keyword evidence="3" id="KW-1185">Reference proteome</keyword>
<dbReference type="Pfam" id="PF10604">
    <property type="entry name" value="Polyketide_cyc2"/>
    <property type="match status" value="1"/>
</dbReference>
<gene>
    <name evidence="2" type="ORF">HOP60_05060</name>
</gene>
<dbReference type="RefSeq" id="WP_234250036.1">
    <property type="nucleotide sequence ID" value="NZ_JABFTQ010000002.1"/>
</dbReference>
<evidence type="ECO:0000256" key="1">
    <source>
        <dbReference type="SAM" id="Phobius"/>
    </source>
</evidence>
<comment type="caution">
    <text evidence="2">The sequence shown here is derived from an EMBL/GenBank/DDBJ whole genome shotgun (WGS) entry which is preliminary data.</text>
</comment>
<keyword evidence="1" id="KW-0812">Transmembrane</keyword>
<dbReference type="Proteomes" id="UP001320154">
    <property type="component" value="Unassembled WGS sequence"/>
</dbReference>
<accession>A0ABS9B216</accession>
<evidence type="ECO:0000313" key="2">
    <source>
        <dbReference type="EMBL" id="MCE8046101.1"/>
    </source>
</evidence>
<dbReference type="InterPro" id="IPR019587">
    <property type="entry name" value="Polyketide_cyclase/dehydratase"/>
</dbReference>
<keyword evidence="1" id="KW-0472">Membrane</keyword>
<feature type="transmembrane region" description="Helical" evidence="1">
    <location>
        <begin position="99"/>
        <end position="120"/>
    </location>
</feature>
<feature type="transmembrane region" description="Helical" evidence="1">
    <location>
        <begin position="41"/>
        <end position="59"/>
    </location>
</feature>
<dbReference type="Gene3D" id="3.30.530.20">
    <property type="match status" value="1"/>
</dbReference>
<dbReference type="InterPro" id="IPR023393">
    <property type="entry name" value="START-like_dom_sf"/>
</dbReference>
<sequence>MTTLFLRTALLINSAFSALSALLMLLWTDHIASLLGLSTHGLLLLVAAGLLIFAADLLHQAMQPRLASWRALYASMADLLWVVLSVLLTVVFYSAMPTAGIVLVISIAGVVLLFALLQLYGIHQLHLNPATGLYRHCLIVQTQTPAGRLWPVVADLGAISRFVPMLAHSEVLNNQPAAQGAVRRCTNQKGQSWSELCTDWQEGSSFSLRFLTDEPGFPFPASVMLGGWSVQSTDQGSEVTIWWELMTKPTWMAPVMLPMLAFGANKDFPRVIARMAGAAMQDTQQQDQAPGHFDKANLVPRLC</sequence>
<evidence type="ECO:0000313" key="3">
    <source>
        <dbReference type="Proteomes" id="UP001320154"/>
    </source>
</evidence>
<keyword evidence="1" id="KW-1133">Transmembrane helix</keyword>
<feature type="transmembrane region" description="Helical" evidence="1">
    <location>
        <begin position="71"/>
        <end position="93"/>
    </location>
</feature>